<dbReference type="InterPro" id="IPR007345">
    <property type="entry name" value="Polysacch_pyruvyl_Trfase"/>
</dbReference>
<dbReference type="GO" id="GO:0016740">
    <property type="term" value="F:transferase activity"/>
    <property type="evidence" value="ECO:0007669"/>
    <property type="project" value="UniProtKB-KW"/>
</dbReference>
<sequence length="386" mass="43381">MKYTIVLYGAFDRYNYGDNLMPILFEMYMVKNHPDIEQRANFIYASIQDSDLSCYGCKPTIAMNRLLDIPSGSTVVVVGGEVLGANVGTLYTHVQNSLLVTQALRFIRKLSPSLLNRIALRRYKAVWEYPYIPDIKDFENKIKVIYNTVGGNPINAQRENVISATYVSARDNRTYNNLKEFSQPVLVPDSVLMASTIIDDSFFDSVVRHEVRQIVANDFISIQACPYKVNFSATQLASELETVSSKYSLKVVLLPIGYASGHDDVVFLQKVNACANNNFILLDDLNVWEIMYIISKSKVFYGTSLHGVITAMSFCVPHYSINSGIEKLTSFLQTWSIYPYNTPITIDKISESIESSRCEGVNNLERATKNAQSIIRASLDDIAAIL</sequence>
<keyword evidence="2" id="KW-0808">Transferase</keyword>
<proteinExistence type="predicted"/>
<reference evidence="2" key="1">
    <citation type="submission" date="2014-04" db="EMBL/GenBank/DDBJ databases">
        <authorList>
            <person name="Harrison E."/>
        </authorList>
    </citation>
    <scope>NUCLEOTIDE SEQUENCE</scope>
    <source>
        <strain evidence="2">708</strain>
    </source>
</reference>
<evidence type="ECO:0000313" key="2">
    <source>
        <dbReference type="EMBL" id="BAT24411.1"/>
    </source>
</evidence>
<protein>
    <submittedName>
        <fullName evidence="2">Putative pyruvyl transferase</fullName>
    </submittedName>
</protein>
<reference evidence="2" key="2">
    <citation type="journal article" date="2015" name="Sci. Rep.">
        <title>Genetic analysis of capsular polysaccharide synthesis gene clusters in 79 capsular types of Klebsiella spp.</title>
        <authorList>
            <person name="Pan Y.J."/>
            <person name="Lin T.L."/>
            <person name="Chen C.T."/>
            <person name="Chen Y.Y."/>
            <person name="Hsieh P.F."/>
            <person name="Hsu C.R."/>
            <person name="Wu M.C."/>
            <person name="Wang J.T."/>
        </authorList>
    </citation>
    <scope>NUCLEOTIDE SEQUENCE</scope>
    <source>
        <strain evidence="2">708</strain>
    </source>
</reference>
<dbReference type="AlphaFoldDB" id="A0A0P0YTJ8"/>
<evidence type="ECO:0000259" key="1">
    <source>
        <dbReference type="Pfam" id="PF04230"/>
    </source>
</evidence>
<feature type="domain" description="Polysaccharide pyruvyl transferase" evidence="1">
    <location>
        <begin position="164"/>
        <end position="322"/>
    </location>
</feature>
<gene>
    <name evidence="2" type="primary">wcuN</name>
</gene>
<name>A0A0P0YTJ8_9ENTR</name>
<accession>A0A0P0YTJ8</accession>
<organism evidence="2">
    <name type="scientific">Klebsiella sp. 708</name>
    <dbReference type="NCBI Taxonomy" id="97470"/>
    <lineage>
        <taxon>Bacteria</taxon>
        <taxon>Pseudomonadati</taxon>
        <taxon>Pseudomonadota</taxon>
        <taxon>Gammaproteobacteria</taxon>
        <taxon>Enterobacterales</taxon>
        <taxon>Enterobacteriaceae</taxon>
        <taxon>Klebsiella/Raoultella group</taxon>
        <taxon>Klebsiella</taxon>
    </lineage>
</organism>
<dbReference type="Pfam" id="PF04230">
    <property type="entry name" value="PS_pyruv_trans"/>
    <property type="match status" value="1"/>
</dbReference>
<dbReference type="EMBL" id="AB924611">
    <property type="protein sequence ID" value="BAT24411.1"/>
    <property type="molecule type" value="Genomic_DNA"/>
</dbReference>